<dbReference type="InterPro" id="IPR012674">
    <property type="entry name" value="Calycin"/>
</dbReference>
<dbReference type="PANTHER" id="PTHR10612:SF34">
    <property type="entry name" value="APOLIPOPROTEIN D"/>
    <property type="match status" value="1"/>
</dbReference>
<dbReference type="PANTHER" id="PTHR10612">
    <property type="entry name" value="APOLIPOPROTEIN D"/>
    <property type="match status" value="1"/>
</dbReference>
<organism evidence="2 3">
    <name type="scientific">Larinioides sclopetarius</name>
    <dbReference type="NCBI Taxonomy" id="280406"/>
    <lineage>
        <taxon>Eukaryota</taxon>
        <taxon>Metazoa</taxon>
        <taxon>Ecdysozoa</taxon>
        <taxon>Arthropoda</taxon>
        <taxon>Chelicerata</taxon>
        <taxon>Arachnida</taxon>
        <taxon>Araneae</taxon>
        <taxon>Araneomorphae</taxon>
        <taxon>Entelegynae</taxon>
        <taxon>Araneoidea</taxon>
        <taxon>Araneidae</taxon>
        <taxon>Larinioides</taxon>
    </lineage>
</organism>
<evidence type="ECO:0000259" key="1">
    <source>
        <dbReference type="Pfam" id="PF00061"/>
    </source>
</evidence>
<evidence type="ECO:0000313" key="3">
    <source>
        <dbReference type="Proteomes" id="UP001497382"/>
    </source>
</evidence>
<evidence type="ECO:0000313" key="2">
    <source>
        <dbReference type="EMBL" id="CAL1265223.1"/>
    </source>
</evidence>
<sequence>MSEPLNSYDIIATKVTENLLTYKVTSNFRTRDPSDEASSLFNGRWYEVQRTFALVEGGLKCPTTVITEANNTRMRATFRRNGINILKRRVTLMRGHLHTPDAKMPAKLELVMGPLSLFLRYRVIDTNYDDYAVVWGCFESPKYSSILGHTENLWILSRNKSLSEDFKERIYGYLDSKDISRAGLVETNFQNCTL</sequence>
<dbReference type="EMBL" id="CAXIEN010000016">
    <property type="protein sequence ID" value="CAL1265223.1"/>
    <property type="molecule type" value="Genomic_DNA"/>
</dbReference>
<dbReference type="InterPro" id="IPR000566">
    <property type="entry name" value="Lipocln_cytosolic_FA-bd_dom"/>
</dbReference>
<accession>A0AAV1Z1T4</accession>
<dbReference type="GO" id="GO:0006629">
    <property type="term" value="P:lipid metabolic process"/>
    <property type="evidence" value="ECO:0007669"/>
    <property type="project" value="TreeGrafter"/>
</dbReference>
<dbReference type="SUPFAM" id="SSF50814">
    <property type="entry name" value="Lipocalins"/>
    <property type="match status" value="1"/>
</dbReference>
<dbReference type="Gene3D" id="2.40.128.20">
    <property type="match status" value="1"/>
</dbReference>
<protein>
    <recommendedName>
        <fullName evidence="1">Lipocalin/cytosolic fatty-acid binding domain-containing protein</fullName>
    </recommendedName>
</protein>
<dbReference type="GO" id="GO:0000302">
    <property type="term" value="P:response to reactive oxygen species"/>
    <property type="evidence" value="ECO:0007669"/>
    <property type="project" value="TreeGrafter"/>
</dbReference>
<proteinExistence type="predicted"/>
<name>A0AAV1Z1T4_9ARAC</name>
<gene>
    <name evidence="2" type="ORF">LARSCL_LOCUS2414</name>
</gene>
<dbReference type="AlphaFoldDB" id="A0AAV1Z1T4"/>
<keyword evidence="3" id="KW-1185">Reference proteome</keyword>
<dbReference type="Proteomes" id="UP001497382">
    <property type="component" value="Unassembled WGS sequence"/>
</dbReference>
<reference evidence="2 3" key="1">
    <citation type="submission" date="2024-04" db="EMBL/GenBank/DDBJ databases">
        <authorList>
            <person name="Rising A."/>
            <person name="Reimegard J."/>
            <person name="Sonavane S."/>
            <person name="Akerstrom W."/>
            <person name="Nylinder S."/>
            <person name="Hedman E."/>
            <person name="Kallberg Y."/>
        </authorList>
    </citation>
    <scope>NUCLEOTIDE SEQUENCE [LARGE SCALE GENOMIC DNA]</scope>
</reference>
<dbReference type="Pfam" id="PF00061">
    <property type="entry name" value="Lipocalin"/>
    <property type="match status" value="1"/>
</dbReference>
<dbReference type="GO" id="GO:0005737">
    <property type="term" value="C:cytoplasm"/>
    <property type="evidence" value="ECO:0007669"/>
    <property type="project" value="TreeGrafter"/>
</dbReference>
<comment type="caution">
    <text evidence="2">The sequence shown here is derived from an EMBL/GenBank/DDBJ whole genome shotgun (WGS) entry which is preliminary data.</text>
</comment>
<feature type="domain" description="Lipocalin/cytosolic fatty-acid binding" evidence="1">
    <location>
        <begin position="42"/>
        <end position="187"/>
    </location>
</feature>